<dbReference type="InterPro" id="IPR000383">
    <property type="entry name" value="Xaa-Pro-like_dom"/>
</dbReference>
<dbReference type="AlphaFoldDB" id="A0A1N6FW90"/>
<evidence type="ECO:0000256" key="1">
    <source>
        <dbReference type="ARBA" id="ARBA00022801"/>
    </source>
</evidence>
<feature type="domain" description="Xaa-Pro dipeptidyl-peptidase-like" evidence="3">
    <location>
        <begin position="58"/>
        <end position="192"/>
    </location>
</feature>
<dbReference type="Gene3D" id="3.40.50.1820">
    <property type="entry name" value="alpha/beta hydrolase"/>
    <property type="match status" value="1"/>
</dbReference>
<evidence type="ECO:0000259" key="3">
    <source>
        <dbReference type="Pfam" id="PF02129"/>
    </source>
</evidence>
<evidence type="ECO:0000256" key="2">
    <source>
        <dbReference type="SAM" id="SignalP"/>
    </source>
</evidence>
<dbReference type="Pfam" id="PF02129">
    <property type="entry name" value="Peptidase_S15"/>
    <property type="match status" value="1"/>
</dbReference>
<accession>A0A1N6FW90</accession>
<dbReference type="InterPro" id="IPR029058">
    <property type="entry name" value="AB_hydrolase_fold"/>
</dbReference>
<dbReference type="GO" id="GO:0052689">
    <property type="term" value="F:carboxylic ester hydrolase activity"/>
    <property type="evidence" value="ECO:0007669"/>
    <property type="project" value="UniProtKB-ARBA"/>
</dbReference>
<dbReference type="PANTHER" id="PTHR22946">
    <property type="entry name" value="DIENELACTONE HYDROLASE DOMAIN-CONTAINING PROTEIN-RELATED"/>
    <property type="match status" value="1"/>
</dbReference>
<organism evidence="4 5">
    <name type="scientific">Paraburkholderia phenazinium</name>
    <dbReference type="NCBI Taxonomy" id="60549"/>
    <lineage>
        <taxon>Bacteria</taxon>
        <taxon>Pseudomonadati</taxon>
        <taxon>Pseudomonadota</taxon>
        <taxon>Betaproteobacteria</taxon>
        <taxon>Burkholderiales</taxon>
        <taxon>Burkholderiaceae</taxon>
        <taxon>Paraburkholderia</taxon>
    </lineage>
</organism>
<dbReference type="OrthoDB" id="8564128at2"/>
<sequence length="469" mass="50852">MLRSISSFVLLLCVLFAASTRPGFAATSVTIEPDSAPRAPLNEQLLSVPVESSPPLHLQVTLFMPSHGGPFPLVIVNHGASHDLRNTPRVADNFIPYYFLSRGYAVALPMMRGYAGSEGYPRPHGCDVAALGLDSARDIRNVLDYVKQLPGIDTSHIVVAGKSMGGWNTLAFGSLNPPDVKGLISFAGGVKESDCKSPDASLISAAQQFGAQTKLPSIWFFGENDQIFATPTWQAMFKQYTAAGAHAELVDYGVFQKDAHAMTASGAGLPLWVQKADSFLASIGMPSQEVDPEYLPDRARAASAYADINDLDAVPFLTEKQRDDVYRHFLAAPLPRAIAIGSTSAVYISGGFDPSLSAMDRCWKLTRYCQLYAVDNMVVWPRLESEPPSTKFAALADVSAVPYLSERGRRMYTKFLSLRTPRAFAIAPDGAWGYAWGIDPINDALAYCANGHAGCRLYAVNRDVVWTGK</sequence>
<gene>
    <name evidence="4" type="ORF">SAMN05444168_1912</name>
</gene>
<evidence type="ECO:0000313" key="5">
    <source>
        <dbReference type="Proteomes" id="UP000184693"/>
    </source>
</evidence>
<protein>
    <submittedName>
        <fullName evidence="4">Dienelactone hydrolase</fullName>
    </submittedName>
</protein>
<dbReference type="InterPro" id="IPR050261">
    <property type="entry name" value="FrsA_esterase"/>
</dbReference>
<name>A0A1N6FW90_9BURK</name>
<dbReference type="PANTHER" id="PTHR22946:SF9">
    <property type="entry name" value="POLYKETIDE TRANSFERASE AF380"/>
    <property type="match status" value="1"/>
</dbReference>
<feature type="signal peptide" evidence="2">
    <location>
        <begin position="1"/>
        <end position="25"/>
    </location>
</feature>
<dbReference type="EMBL" id="FSRM01000001">
    <property type="protein sequence ID" value="SIN99470.1"/>
    <property type="molecule type" value="Genomic_DNA"/>
</dbReference>
<feature type="chain" id="PRO_5012093965" evidence="2">
    <location>
        <begin position="26"/>
        <end position="469"/>
    </location>
</feature>
<proteinExistence type="predicted"/>
<dbReference type="Proteomes" id="UP000184693">
    <property type="component" value="Unassembled WGS sequence"/>
</dbReference>
<dbReference type="RefSeq" id="WP_074264032.1">
    <property type="nucleotide sequence ID" value="NZ_FSRM01000001.1"/>
</dbReference>
<keyword evidence="2" id="KW-0732">Signal</keyword>
<reference evidence="4 5" key="1">
    <citation type="submission" date="2016-11" db="EMBL/GenBank/DDBJ databases">
        <authorList>
            <person name="Jaros S."/>
            <person name="Januszkiewicz K."/>
            <person name="Wedrychowicz H."/>
        </authorList>
    </citation>
    <scope>NUCLEOTIDE SEQUENCE [LARGE SCALE GENOMIC DNA]</scope>
    <source>
        <strain evidence="4 5">GAS86</strain>
    </source>
</reference>
<evidence type="ECO:0000313" key="4">
    <source>
        <dbReference type="EMBL" id="SIN99470.1"/>
    </source>
</evidence>
<keyword evidence="1 4" id="KW-0378">Hydrolase</keyword>
<dbReference type="SUPFAM" id="SSF53474">
    <property type="entry name" value="alpha/beta-Hydrolases"/>
    <property type="match status" value="1"/>
</dbReference>